<evidence type="ECO:0000313" key="4">
    <source>
        <dbReference type="Proteomes" id="UP000324748"/>
    </source>
</evidence>
<dbReference type="OrthoDB" id="2497217at2759"/>
<evidence type="ECO:0000313" key="2">
    <source>
        <dbReference type="EMBL" id="KAA1081374.1"/>
    </source>
</evidence>
<dbReference type="Proteomes" id="UP000324748">
    <property type="component" value="Unassembled WGS sequence"/>
</dbReference>
<evidence type="ECO:0000256" key="1">
    <source>
        <dbReference type="SAM" id="MobiDB-lite"/>
    </source>
</evidence>
<reference evidence="4 5" key="1">
    <citation type="submission" date="2019-05" db="EMBL/GenBank/DDBJ databases">
        <title>Emergence of the Ug99 lineage of the wheat stem rust pathogen through somatic hybridization.</title>
        <authorList>
            <person name="Li F."/>
            <person name="Upadhyaya N.M."/>
            <person name="Sperschneider J."/>
            <person name="Matny O."/>
            <person name="Nguyen-Phuc H."/>
            <person name="Mago R."/>
            <person name="Raley C."/>
            <person name="Miller M.E."/>
            <person name="Silverstein K.A.T."/>
            <person name="Henningsen E."/>
            <person name="Hirsch C.D."/>
            <person name="Visser B."/>
            <person name="Pretorius Z.A."/>
            <person name="Steffenson B.J."/>
            <person name="Schwessinger B."/>
            <person name="Dodds P.N."/>
            <person name="Figueroa M."/>
        </authorList>
    </citation>
    <scope>NUCLEOTIDE SEQUENCE [LARGE SCALE GENOMIC DNA]</scope>
    <source>
        <strain evidence="2">21-0</strain>
        <strain evidence="3 5">Ug99</strain>
    </source>
</reference>
<organism evidence="3 5">
    <name type="scientific">Puccinia graminis f. sp. tritici</name>
    <dbReference type="NCBI Taxonomy" id="56615"/>
    <lineage>
        <taxon>Eukaryota</taxon>
        <taxon>Fungi</taxon>
        <taxon>Dikarya</taxon>
        <taxon>Basidiomycota</taxon>
        <taxon>Pucciniomycotina</taxon>
        <taxon>Pucciniomycetes</taxon>
        <taxon>Pucciniales</taxon>
        <taxon>Pucciniaceae</taxon>
        <taxon>Puccinia</taxon>
    </lineage>
</organism>
<protein>
    <submittedName>
        <fullName evidence="3">Uncharacterized protein</fullName>
    </submittedName>
</protein>
<keyword evidence="4" id="KW-1185">Reference proteome</keyword>
<evidence type="ECO:0000313" key="3">
    <source>
        <dbReference type="EMBL" id="KAA1091989.1"/>
    </source>
</evidence>
<name>A0A5B0NVU8_PUCGR</name>
<feature type="compositionally biased region" description="Basic and acidic residues" evidence="1">
    <location>
        <begin position="68"/>
        <end position="78"/>
    </location>
</feature>
<evidence type="ECO:0000313" key="5">
    <source>
        <dbReference type="Proteomes" id="UP000325313"/>
    </source>
</evidence>
<dbReference type="Proteomes" id="UP000325313">
    <property type="component" value="Unassembled WGS sequence"/>
</dbReference>
<feature type="region of interest" description="Disordered" evidence="1">
    <location>
        <begin position="44"/>
        <end position="86"/>
    </location>
</feature>
<proteinExistence type="predicted"/>
<accession>A0A5B0NVU8</accession>
<comment type="caution">
    <text evidence="3">The sequence shown here is derived from an EMBL/GenBank/DDBJ whole genome shotgun (WGS) entry which is preliminary data.</text>
</comment>
<dbReference type="AlphaFoldDB" id="A0A5B0NVU8"/>
<gene>
    <name evidence="2" type="ORF">PGT21_034807</name>
    <name evidence="3" type="ORF">PGTUg99_009071</name>
</gene>
<dbReference type="EMBL" id="VSWC01000131">
    <property type="protein sequence ID" value="KAA1081374.1"/>
    <property type="molecule type" value="Genomic_DNA"/>
</dbReference>
<dbReference type="EMBL" id="VDEP01000379">
    <property type="protein sequence ID" value="KAA1091989.1"/>
    <property type="molecule type" value="Genomic_DNA"/>
</dbReference>
<sequence length="148" mass="16596">MCEIDTITEASGAEITVCQPHQLELCHICCMDFVDMNKEARSDANMSNAAKKHKDGDSLGPGNLRVGTEVRMRDESGRKPPQPLDGRIVGVAEEIDEESDFSGETCYVIRQRDNSLLNYPIDWLHDEWLVKLDGEYVPISKVLQQVTS</sequence>